<accession>A0AAN9F6H6</accession>
<dbReference type="InterPro" id="IPR008507">
    <property type="entry name" value="DUF789"/>
</dbReference>
<proteinExistence type="predicted"/>
<evidence type="ECO:0000256" key="1">
    <source>
        <dbReference type="SAM" id="MobiDB-lite"/>
    </source>
</evidence>
<feature type="region of interest" description="Disordered" evidence="1">
    <location>
        <begin position="1"/>
        <end position="82"/>
    </location>
</feature>
<dbReference type="PANTHER" id="PTHR31343">
    <property type="entry name" value="T15D22.8"/>
    <property type="match status" value="1"/>
</dbReference>
<evidence type="ECO:0000313" key="2">
    <source>
        <dbReference type="EMBL" id="KAK7269644.1"/>
    </source>
</evidence>
<evidence type="ECO:0000313" key="3">
    <source>
        <dbReference type="Proteomes" id="UP001372338"/>
    </source>
</evidence>
<sequence>MSNSKSNGFAAPSRTHGSDRFYCPPAARKNQNQQQQLQLQRPFNSDNTRLDFAEPDTRTDSDDSALLRPNSVASSSPPTTPKLTNFDRILDSLTPSVPAQLSFQPGMKGHRTPPSNADHWFYLEDLWESFAESSAFGVEVPLVVNGSDSIQQYYVPYLSAIQLYAEKRRVEENLEEASSDGGNEVEANKRARGDNLTNIYSQRLSRLTLREGTTTSRSSSYETEVSTLASEFPYLKKYRSSDLSPSSWFSVAWYPIYRIPVTTLKSLDATFLTFHSLSTNSISRNQPQYCASSSSGSKKVQCVGGSSNISLPIFALASYKYRGSVLSPDGASELEQANSLLQAASDWLHRLQVKHPDYEYFASRSSQWR</sequence>
<reference evidence="2 3" key="1">
    <citation type="submission" date="2024-01" db="EMBL/GenBank/DDBJ databases">
        <title>The genomes of 5 underutilized Papilionoideae crops provide insights into root nodulation and disease resistanc.</title>
        <authorList>
            <person name="Yuan L."/>
        </authorList>
    </citation>
    <scope>NUCLEOTIDE SEQUENCE [LARGE SCALE GENOMIC DNA]</scope>
    <source>
        <strain evidence="2">ZHUSHIDOU_FW_LH</strain>
        <tissue evidence="2">Leaf</tissue>
    </source>
</reference>
<dbReference type="PANTHER" id="PTHR31343:SF4">
    <property type="entry name" value="DUF789 DOMAIN-CONTAINING PROTEIN"/>
    <property type="match status" value="1"/>
</dbReference>
<gene>
    <name evidence="2" type="ORF">RIF29_22378</name>
</gene>
<dbReference type="Pfam" id="PF05623">
    <property type="entry name" value="DUF789"/>
    <property type="match status" value="2"/>
</dbReference>
<name>A0AAN9F6H6_CROPI</name>
<keyword evidence="3" id="KW-1185">Reference proteome</keyword>
<dbReference type="EMBL" id="JAYWIO010000004">
    <property type="protein sequence ID" value="KAK7269644.1"/>
    <property type="molecule type" value="Genomic_DNA"/>
</dbReference>
<dbReference type="Proteomes" id="UP001372338">
    <property type="component" value="Unassembled WGS sequence"/>
</dbReference>
<feature type="compositionally biased region" description="Basic and acidic residues" evidence="1">
    <location>
        <begin position="48"/>
        <end position="61"/>
    </location>
</feature>
<feature type="compositionally biased region" description="Low complexity" evidence="1">
    <location>
        <begin position="30"/>
        <end position="40"/>
    </location>
</feature>
<protein>
    <submittedName>
        <fullName evidence="2">Uncharacterized protein</fullName>
    </submittedName>
</protein>
<organism evidence="2 3">
    <name type="scientific">Crotalaria pallida</name>
    <name type="common">Smooth rattlebox</name>
    <name type="synonym">Crotalaria striata</name>
    <dbReference type="NCBI Taxonomy" id="3830"/>
    <lineage>
        <taxon>Eukaryota</taxon>
        <taxon>Viridiplantae</taxon>
        <taxon>Streptophyta</taxon>
        <taxon>Embryophyta</taxon>
        <taxon>Tracheophyta</taxon>
        <taxon>Spermatophyta</taxon>
        <taxon>Magnoliopsida</taxon>
        <taxon>eudicotyledons</taxon>
        <taxon>Gunneridae</taxon>
        <taxon>Pentapetalae</taxon>
        <taxon>rosids</taxon>
        <taxon>fabids</taxon>
        <taxon>Fabales</taxon>
        <taxon>Fabaceae</taxon>
        <taxon>Papilionoideae</taxon>
        <taxon>50 kb inversion clade</taxon>
        <taxon>genistoids sensu lato</taxon>
        <taxon>core genistoids</taxon>
        <taxon>Crotalarieae</taxon>
        <taxon>Crotalaria</taxon>
    </lineage>
</organism>
<comment type="caution">
    <text evidence="2">The sequence shown here is derived from an EMBL/GenBank/DDBJ whole genome shotgun (WGS) entry which is preliminary data.</text>
</comment>
<dbReference type="AlphaFoldDB" id="A0AAN9F6H6"/>
<feature type="compositionally biased region" description="Polar residues" evidence="1">
    <location>
        <begin position="71"/>
        <end position="82"/>
    </location>
</feature>